<evidence type="ECO:0000313" key="2">
    <source>
        <dbReference type="Proteomes" id="UP000789342"/>
    </source>
</evidence>
<accession>A0A9N8W3A4</accession>
<evidence type="ECO:0000313" key="1">
    <source>
        <dbReference type="EMBL" id="CAG8472748.1"/>
    </source>
</evidence>
<name>A0A9N8W3A4_9GLOM</name>
<dbReference type="OrthoDB" id="10484687at2759"/>
<dbReference type="AlphaFoldDB" id="A0A9N8W3A4"/>
<keyword evidence="2" id="KW-1185">Reference proteome</keyword>
<sequence>MSDIVDQCAEMEWMSFDGTPDIIKSRAQNILTFWLFHGKSDMWKKIYLQANELKYNNLIEELEALF</sequence>
<reference evidence="1" key="1">
    <citation type="submission" date="2021-06" db="EMBL/GenBank/DDBJ databases">
        <authorList>
            <person name="Kallberg Y."/>
            <person name="Tangrot J."/>
            <person name="Rosling A."/>
        </authorList>
    </citation>
    <scope>NUCLEOTIDE SEQUENCE</scope>
    <source>
        <strain evidence="1">CL551</strain>
    </source>
</reference>
<organism evidence="1 2">
    <name type="scientific">Acaulospora morrowiae</name>
    <dbReference type="NCBI Taxonomy" id="94023"/>
    <lineage>
        <taxon>Eukaryota</taxon>
        <taxon>Fungi</taxon>
        <taxon>Fungi incertae sedis</taxon>
        <taxon>Mucoromycota</taxon>
        <taxon>Glomeromycotina</taxon>
        <taxon>Glomeromycetes</taxon>
        <taxon>Diversisporales</taxon>
        <taxon>Acaulosporaceae</taxon>
        <taxon>Acaulospora</taxon>
    </lineage>
</organism>
<gene>
    <name evidence="1" type="ORF">AMORRO_LOCUS1933</name>
</gene>
<comment type="caution">
    <text evidence="1">The sequence shown here is derived from an EMBL/GenBank/DDBJ whole genome shotgun (WGS) entry which is preliminary data.</text>
</comment>
<proteinExistence type="predicted"/>
<dbReference type="EMBL" id="CAJVPV010000759">
    <property type="protein sequence ID" value="CAG8472748.1"/>
    <property type="molecule type" value="Genomic_DNA"/>
</dbReference>
<dbReference type="Proteomes" id="UP000789342">
    <property type="component" value="Unassembled WGS sequence"/>
</dbReference>
<protein>
    <submittedName>
        <fullName evidence="1">1403_t:CDS:1</fullName>
    </submittedName>
</protein>